<evidence type="ECO:0000313" key="1">
    <source>
        <dbReference type="EMBL" id="MEA5403523.1"/>
    </source>
</evidence>
<dbReference type="Proteomes" id="UP001303899">
    <property type="component" value="Unassembled WGS sequence"/>
</dbReference>
<keyword evidence="2" id="KW-1185">Reference proteome</keyword>
<evidence type="ECO:0000313" key="2">
    <source>
        <dbReference type="Proteomes" id="UP001303899"/>
    </source>
</evidence>
<name>A0ABU5S4X3_9BACT</name>
<gene>
    <name evidence="1" type="ORF">VB776_11425</name>
</gene>
<dbReference type="RefSeq" id="WP_323329096.1">
    <property type="nucleotide sequence ID" value="NZ_JAYGIL010000012.1"/>
</dbReference>
<dbReference type="EMBL" id="JAYGIL010000012">
    <property type="protein sequence ID" value="MEA5403523.1"/>
    <property type="molecule type" value="Genomic_DNA"/>
</dbReference>
<reference evidence="1 2" key="1">
    <citation type="submission" date="2023-12" db="EMBL/GenBank/DDBJ databases">
        <title>Novel species of the genus Arcicella isolated from rivers.</title>
        <authorList>
            <person name="Lu H."/>
        </authorList>
    </citation>
    <scope>NUCLEOTIDE SEQUENCE [LARGE SCALE GENOMIC DNA]</scope>
    <source>
        <strain evidence="1 2">DC2W</strain>
    </source>
</reference>
<comment type="caution">
    <text evidence="1">The sequence shown here is derived from an EMBL/GenBank/DDBJ whole genome shotgun (WGS) entry which is preliminary data.</text>
</comment>
<protein>
    <submittedName>
        <fullName evidence="1">Uncharacterized protein</fullName>
    </submittedName>
</protein>
<sequence length="78" mass="8863">MEATFRIPVNALPNIVKSVKALFGSTAIIDITVKESEQDNHPDYSEMFKRTEQMRLKNEKIFVPEILDLSALANEVNL</sequence>
<accession>A0ABU5S4X3</accession>
<organism evidence="1 2">
    <name type="scientific">Arcicella gelida</name>
    <dbReference type="NCBI Taxonomy" id="2984195"/>
    <lineage>
        <taxon>Bacteria</taxon>
        <taxon>Pseudomonadati</taxon>
        <taxon>Bacteroidota</taxon>
        <taxon>Cytophagia</taxon>
        <taxon>Cytophagales</taxon>
        <taxon>Flectobacillaceae</taxon>
        <taxon>Arcicella</taxon>
    </lineage>
</organism>
<proteinExistence type="predicted"/>